<feature type="transmembrane region" description="Helical" evidence="1">
    <location>
        <begin position="179"/>
        <end position="196"/>
    </location>
</feature>
<gene>
    <name evidence="3" type="ORF">J2TS6_59620</name>
</gene>
<keyword evidence="3" id="KW-0482">Metalloprotease</keyword>
<dbReference type="GO" id="GO:0080120">
    <property type="term" value="P:CAAX-box protein maturation"/>
    <property type="evidence" value="ECO:0007669"/>
    <property type="project" value="UniProtKB-ARBA"/>
</dbReference>
<proteinExistence type="predicted"/>
<evidence type="ECO:0000313" key="4">
    <source>
        <dbReference type="Proteomes" id="UP000679779"/>
    </source>
</evidence>
<dbReference type="GO" id="GO:0008237">
    <property type="term" value="F:metallopeptidase activity"/>
    <property type="evidence" value="ECO:0007669"/>
    <property type="project" value="UniProtKB-KW"/>
</dbReference>
<keyword evidence="3" id="KW-0378">Hydrolase</keyword>
<dbReference type="InterPro" id="IPR003675">
    <property type="entry name" value="Rce1/LyrA-like_dom"/>
</dbReference>
<dbReference type="EMBL" id="BORQ01000013">
    <property type="protein sequence ID" value="GIO34821.1"/>
    <property type="molecule type" value="Genomic_DNA"/>
</dbReference>
<feature type="transmembrane region" description="Helical" evidence="1">
    <location>
        <begin position="56"/>
        <end position="80"/>
    </location>
</feature>
<dbReference type="Pfam" id="PF02517">
    <property type="entry name" value="Rce1-like"/>
    <property type="match status" value="1"/>
</dbReference>
<dbReference type="Proteomes" id="UP000679779">
    <property type="component" value="Unassembled WGS sequence"/>
</dbReference>
<dbReference type="PANTHER" id="PTHR35797">
    <property type="entry name" value="PROTEASE-RELATED"/>
    <property type="match status" value="1"/>
</dbReference>
<feature type="transmembrane region" description="Helical" evidence="1">
    <location>
        <begin position="12"/>
        <end position="31"/>
    </location>
</feature>
<accession>A0A919XKU8</accession>
<dbReference type="PANTHER" id="PTHR35797:SF1">
    <property type="entry name" value="PROTEASE"/>
    <property type="match status" value="1"/>
</dbReference>
<dbReference type="GO" id="GO:0004175">
    <property type="term" value="F:endopeptidase activity"/>
    <property type="evidence" value="ECO:0007669"/>
    <property type="project" value="UniProtKB-ARBA"/>
</dbReference>
<evidence type="ECO:0000259" key="2">
    <source>
        <dbReference type="Pfam" id="PF02517"/>
    </source>
</evidence>
<feature type="transmembrane region" description="Helical" evidence="1">
    <location>
        <begin position="151"/>
        <end position="172"/>
    </location>
</feature>
<comment type="caution">
    <text evidence="3">The sequence shown here is derived from an EMBL/GenBank/DDBJ whole genome shotgun (WGS) entry which is preliminary data.</text>
</comment>
<name>A0A919XKU8_9BACL</name>
<keyword evidence="3" id="KW-0645">Protease</keyword>
<keyword evidence="1" id="KW-1133">Transmembrane helix</keyword>
<dbReference type="AlphaFoldDB" id="A0A919XKU8"/>
<keyword evidence="1" id="KW-0472">Membrane</keyword>
<feature type="domain" description="CAAX prenyl protease 2/Lysostaphin resistance protein A-like" evidence="2">
    <location>
        <begin position="90"/>
        <end position="192"/>
    </location>
</feature>
<evidence type="ECO:0000256" key="1">
    <source>
        <dbReference type="SAM" id="Phobius"/>
    </source>
</evidence>
<dbReference type="RefSeq" id="WP_160045187.1">
    <property type="nucleotide sequence ID" value="NZ_BORQ01000013.1"/>
</dbReference>
<protein>
    <submittedName>
        <fullName evidence="3">CPBP family intramembrane metalloprotease</fullName>
    </submittedName>
</protein>
<evidence type="ECO:0000313" key="3">
    <source>
        <dbReference type="EMBL" id="GIO34821.1"/>
    </source>
</evidence>
<sequence length="234" mass="26053">MTGSINGLPMNLPVSALMVVCPAVAAVVLEYRQERTKGVKRLLARVFDCSRIQHKVWYIPMLFIIPMIGLLSFATLRIIGLPLSGPPTPWSSLPFLLVLFFISAAFEEIGWMGYAIDPLQNRWGALRAGLIMGGVWGIWHIIPLIEAHHPPLWIACWFLGTVAARVIIVWVYNNTGKSMFGAIIIHALLNVIDSFLPNYDASYVPGMTGIWTAIAAWIAVFLWGSKTLAKYRYA</sequence>
<feature type="transmembrane region" description="Helical" evidence="1">
    <location>
        <begin position="202"/>
        <end position="223"/>
    </location>
</feature>
<dbReference type="InterPro" id="IPR042150">
    <property type="entry name" value="MmRce1-like"/>
</dbReference>
<organism evidence="3 4">
    <name type="scientific">Paenibacillus albilobatus</name>
    <dbReference type="NCBI Taxonomy" id="2716884"/>
    <lineage>
        <taxon>Bacteria</taxon>
        <taxon>Bacillati</taxon>
        <taxon>Bacillota</taxon>
        <taxon>Bacilli</taxon>
        <taxon>Bacillales</taxon>
        <taxon>Paenibacillaceae</taxon>
        <taxon>Paenibacillus</taxon>
    </lineage>
</organism>
<feature type="transmembrane region" description="Helical" evidence="1">
    <location>
        <begin position="126"/>
        <end position="145"/>
    </location>
</feature>
<feature type="transmembrane region" description="Helical" evidence="1">
    <location>
        <begin position="92"/>
        <end position="114"/>
    </location>
</feature>
<reference evidence="3" key="1">
    <citation type="submission" date="2021-03" db="EMBL/GenBank/DDBJ databases">
        <title>Antimicrobial resistance genes in bacteria isolated from Japanese honey, and their potential for conferring macrolide and lincosamide resistance in the American foulbrood pathogen Paenibacillus larvae.</title>
        <authorList>
            <person name="Okamoto M."/>
            <person name="Kumagai M."/>
            <person name="Kanamori H."/>
            <person name="Takamatsu D."/>
        </authorList>
    </citation>
    <scope>NUCLEOTIDE SEQUENCE</scope>
    <source>
        <strain evidence="3">J2TS6</strain>
    </source>
</reference>
<keyword evidence="1" id="KW-0812">Transmembrane</keyword>
<keyword evidence="4" id="KW-1185">Reference proteome</keyword>